<evidence type="ECO:0000313" key="3">
    <source>
        <dbReference type="Proteomes" id="UP001304071"/>
    </source>
</evidence>
<evidence type="ECO:0000256" key="1">
    <source>
        <dbReference type="SAM" id="Phobius"/>
    </source>
</evidence>
<gene>
    <name evidence="2" type="ORF">R8Z52_08300</name>
</gene>
<feature type="transmembrane region" description="Helical" evidence="1">
    <location>
        <begin position="82"/>
        <end position="102"/>
    </location>
</feature>
<dbReference type="PANTHER" id="PTHR38095:SF3">
    <property type="entry name" value="ANAEROBIC DIMETHYL SULFOXIDE REDUCTASE, SUBUNIT C"/>
    <property type="match status" value="1"/>
</dbReference>
<feature type="transmembrane region" description="Helical" evidence="1">
    <location>
        <begin position="205"/>
        <end position="225"/>
    </location>
</feature>
<evidence type="ECO:0000313" key="2">
    <source>
        <dbReference type="EMBL" id="WPC75185.1"/>
    </source>
</evidence>
<dbReference type="Pfam" id="PF04976">
    <property type="entry name" value="DmsC"/>
    <property type="match status" value="1"/>
</dbReference>
<dbReference type="EC" id="1.8.5.3" evidence="2"/>
<keyword evidence="3" id="KW-1185">Reference proteome</keyword>
<feature type="transmembrane region" description="Helical" evidence="1">
    <location>
        <begin position="144"/>
        <end position="165"/>
    </location>
</feature>
<dbReference type="EMBL" id="CP138203">
    <property type="protein sequence ID" value="WPC75185.1"/>
    <property type="molecule type" value="Genomic_DNA"/>
</dbReference>
<organism evidence="2 3">
    <name type="scientific">Vibrio porteresiae DSM 19223</name>
    <dbReference type="NCBI Taxonomy" id="1123496"/>
    <lineage>
        <taxon>Bacteria</taxon>
        <taxon>Pseudomonadati</taxon>
        <taxon>Pseudomonadota</taxon>
        <taxon>Gammaproteobacteria</taxon>
        <taxon>Vibrionales</taxon>
        <taxon>Vibrionaceae</taxon>
        <taxon>Vibrio</taxon>
    </lineage>
</organism>
<feature type="transmembrane region" description="Helical" evidence="1">
    <location>
        <begin position="111"/>
        <end position="132"/>
    </location>
</feature>
<keyword evidence="1" id="KW-0812">Transmembrane</keyword>
<accession>A0ABZ0QI52</accession>
<dbReference type="RefSeq" id="WP_261895654.1">
    <property type="nucleotide sequence ID" value="NZ_AP024895.1"/>
</dbReference>
<keyword evidence="1" id="KW-1133">Transmembrane helix</keyword>
<dbReference type="PANTHER" id="PTHR38095">
    <property type="entry name" value="ANAEROBIC DIMETHYL SULFOXIDE REDUCTASE CHAIN YNFH"/>
    <property type="match status" value="1"/>
</dbReference>
<dbReference type="GO" id="GO:0016491">
    <property type="term" value="F:oxidoreductase activity"/>
    <property type="evidence" value="ECO:0007669"/>
    <property type="project" value="UniProtKB-KW"/>
</dbReference>
<feature type="transmembrane region" description="Helical" evidence="1">
    <location>
        <begin position="42"/>
        <end position="62"/>
    </location>
</feature>
<keyword evidence="1" id="KW-0472">Membrane</keyword>
<feature type="transmembrane region" description="Helical" evidence="1">
    <location>
        <begin position="232"/>
        <end position="251"/>
    </location>
</feature>
<keyword evidence="2" id="KW-0560">Oxidoreductase</keyword>
<dbReference type="InterPro" id="IPR007059">
    <property type="entry name" value="DmsC"/>
</dbReference>
<reference evidence="2 3" key="1">
    <citation type="submission" date="2023-11" db="EMBL/GenBank/DDBJ databases">
        <title>Plant-associative lifestyle of Vibrio porteresiae and its evolutionary dynamics.</title>
        <authorList>
            <person name="Rameshkumar N."/>
            <person name="Kirti K."/>
        </authorList>
    </citation>
    <scope>NUCLEOTIDE SEQUENCE [LARGE SCALE GENOMIC DNA]</scope>
    <source>
        <strain evidence="2 3">MSSRF30</strain>
    </source>
</reference>
<dbReference type="Proteomes" id="UP001304071">
    <property type="component" value="Chromosome 1"/>
</dbReference>
<sequence length="259" mass="28184">MHELPLVFFTVLAQASAGLLILSVINRLVFAKQYDEERNKTMLLVCFGIVALASICAIFHLGRPLRAINALFGLGRSPMSNEIFSCAVYGGLVLVCVLLSYLRPGLKGVQLAVQVLAAIAGVVLLLLIPAVYSFPTVTQWSTSFTQAQMILAAFTLGGALCLVWLPNRFNVVVTVVATLLSFFIVPSYMAFVADTAPAMLNNGMQFWDAKLVLYGLALVFALFGYQKSYRTVTLGCCGLFLLAELAGRVAFYDLWSITM</sequence>
<feature type="transmembrane region" description="Helical" evidence="1">
    <location>
        <begin position="6"/>
        <end position="30"/>
    </location>
</feature>
<name>A0ABZ0QI52_9VIBR</name>
<proteinExistence type="predicted"/>
<feature type="transmembrane region" description="Helical" evidence="1">
    <location>
        <begin position="172"/>
        <end position="193"/>
    </location>
</feature>
<protein>
    <submittedName>
        <fullName evidence="2">DmsC/YnfH family molybdoenzyme membrane anchor subunit</fullName>
        <ecNumber evidence="2">1.8.5.3</ecNumber>
    </submittedName>
</protein>